<reference evidence="5" key="1">
    <citation type="journal article" date="2014" name="Proc. Natl. Acad. Sci. U.S.A.">
        <title>Extensive sampling of basidiomycete genomes demonstrates inadequacy of the white-rot/brown-rot paradigm for wood decay fungi.</title>
        <authorList>
            <person name="Riley R."/>
            <person name="Salamov A.A."/>
            <person name="Brown D.W."/>
            <person name="Nagy L.G."/>
            <person name="Floudas D."/>
            <person name="Held B.W."/>
            <person name="Levasseur A."/>
            <person name="Lombard V."/>
            <person name="Morin E."/>
            <person name="Otillar R."/>
            <person name="Lindquist E.A."/>
            <person name="Sun H."/>
            <person name="LaButti K.M."/>
            <person name="Schmutz J."/>
            <person name="Jabbour D."/>
            <person name="Luo H."/>
            <person name="Baker S.E."/>
            <person name="Pisabarro A.G."/>
            <person name="Walton J.D."/>
            <person name="Blanchette R.A."/>
            <person name="Henrissat B."/>
            <person name="Martin F."/>
            <person name="Cullen D."/>
            <person name="Hibbett D.S."/>
            <person name="Grigoriev I.V."/>
        </authorList>
    </citation>
    <scope>NUCLEOTIDE SEQUENCE [LARGE SCALE GENOMIC DNA]</scope>
    <source>
        <strain evidence="5">FD-172 SS1</strain>
    </source>
</reference>
<evidence type="ECO:0000256" key="1">
    <source>
        <dbReference type="ARBA" id="ARBA00010211"/>
    </source>
</evidence>
<dbReference type="InterPro" id="IPR036663">
    <property type="entry name" value="Fumarylacetoacetase_C_sf"/>
</dbReference>
<dbReference type="GO" id="GO:0018773">
    <property type="term" value="F:acetylpyruvate hydrolase activity"/>
    <property type="evidence" value="ECO:0007669"/>
    <property type="project" value="TreeGrafter"/>
</dbReference>
<evidence type="ECO:0000313" key="5">
    <source>
        <dbReference type="Proteomes" id="UP000027195"/>
    </source>
</evidence>
<dbReference type="GO" id="GO:0050163">
    <property type="term" value="F:oxaloacetate tautomerase activity"/>
    <property type="evidence" value="ECO:0007669"/>
    <property type="project" value="UniProtKB-ARBA"/>
</dbReference>
<dbReference type="PANTHER" id="PTHR11820">
    <property type="entry name" value="ACYLPYRUVASE"/>
    <property type="match status" value="1"/>
</dbReference>
<evidence type="ECO:0000259" key="3">
    <source>
        <dbReference type="Pfam" id="PF01557"/>
    </source>
</evidence>
<keyword evidence="2" id="KW-0479">Metal-binding</keyword>
<dbReference type="Proteomes" id="UP000027195">
    <property type="component" value="Unassembled WGS sequence"/>
</dbReference>
<dbReference type="GO" id="GO:0046872">
    <property type="term" value="F:metal ion binding"/>
    <property type="evidence" value="ECO:0007669"/>
    <property type="project" value="UniProtKB-KW"/>
</dbReference>
<dbReference type="GO" id="GO:0006107">
    <property type="term" value="P:oxaloacetate metabolic process"/>
    <property type="evidence" value="ECO:0007669"/>
    <property type="project" value="UniProtKB-ARBA"/>
</dbReference>
<dbReference type="HOGENOM" id="CLU_028458_2_1_1"/>
<feature type="domain" description="Fumarylacetoacetase-like C-terminal" evidence="3">
    <location>
        <begin position="82"/>
        <end position="289"/>
    </location>
</feature>
<evidence type="ECO:0000313" key="4">
    <source>
        <dbReference type="EMBL" id="KDQ08235.1"/>
    </source>
</evidence>
<dbReference type="PANTHER" id="PTHR11820:SF7">
    <property type="entry name" value="ACYLPYRUVASE FAHD1, MITOCHONDRIAL"/>
    <property type="match status" value="1"/>
</dbReference>
<comment type="similarity">
    <text evidence="1">Belongs to the FAH family.</text>
</comment>
<evidence type="ECO:0000256" key="2">
    <source>
        <dbReference type="ARBA" id="ARBA00022723"/>
    </source>
</evidence>
<gene>
    <name evidence="4" type="ORF">BOTBODRAFT_180006</name>
</gene>
<dbReference type="InParanoid" id="A0A067M0N4"/>
<dbReference type="OrthoDB" id="411064at2759"/>
<accession>A0A067M0N4</accession>
<keyword evidence="5" id="KW-1185">Reference proteome</keyword>
<dbReference type="AlphaFoldDB" id="A0A067M0N4"/>
<dbReference type="EMBL" id="KL198093">
    <property type="protein sequence ID" value="KDQ08235.1"/>
    <property type="molecule type" value="Genomic_DNA"/>
</dbReference>
<dbReference type="InterPro" id="IPR011234">
    <property type="entry name" value="Fumarylacetoacetase-like_C"/>
</dbReference>
<dbReference type="Gene3D" id="3.90.850.10">
    <property type="entry name" value="Fumarylacetoacetase-like, C-terminal domain"/>
    <property type="match status" value="1"/>
</dbReference>
<dbReference type="Pfam" id="PF01557">
    <property type="entry name" value="FAA_hydrolase"/>
    <property type="match status" value="1"/>
</dbReference>
<protein>
    <recommendedName>
        <fullName evidence="3">Fumarylacetoacetase-like C-terminal domain-containing protein</fullName>
    </recommendedName>
</protein>
<dbReference type="STRING" id="930990.A0A067M0N4"/>
<proteinExistence type="inferred from homology"/>
<sequence>MASPNWTRLIRFIARETGRIHIGQPTNAQIDVGLAMLSKQPLTAHEISGTSALDASQVTDNVLTVDRLLEPIAREQIGILRCLGLNYTDHAAEAKMPIPPIPNLFYKPITTVIPPGAPIVIPRVAQPVEEHVPDYEVELAIVIGKAARDVPEDKALEYVLGYTAGNDVSFRKYQLAISQWGFSKSFDNTTPIGPCLVSTRQILDPQNLSLKTTLNGKVLQDGTTANQIFNVKQTVSFLSQGTTLLPGAIIITGTPKGVGFVRDPPILLRHGDDLRIFVGGGIGTLVSPVIEEKTPASKI</sequence>
<name>A0A067M0N4_BOTB1</name>
<dbReference type="FunFam" id="3.90.850.10:FF:000002">
    <property type="entry name" value="2-hydroxyhepta-2,4-diene-1,7-dioate isomerase"/>
    <property type="match status" value="1"/>
</dbReference>
<dbReference type="SUPFAM" id="SSF56529">
    <property type="entry name" value="FAH"/>
    <property type="match status" value="1"/>
</dbReference>
<organism evidence="4 5">
    <name type="scientific">Botryobasidium botryosum (strain FD-172 SS1)</name>
    <dbReference type="NCBI Taxonomy" id="930990"/>
    <lineage>
        <taxon>Eukaryota</taxon>
        <taxon>Fungi</taxon>
        <taxon>Dikarya</taxon>
        <taxon>Basidiomycota</taxon>
        <taxon>Agaricomycotina</taxon>
        <taxon>Agaricomycetes</taxon>
        <taxon>Cantharellales</taxon>
        <taxon>Botryobasidiaceae</taxon>
        <taxon>Botryobasidium</taxon>
    </lineage>
</organism>